<dbReference type="KEGG" id="pamo:BAR1_05585"/>
<evidence type="ECO:0000313" key="3">
    <source>
        <dbReference type="Proteomes" id="UP000261704"/>
    </source>
</evidence>
<reference evidence="2 3" key="1">
    <citation type="submission" date="2018-09" db="EMBL/GenBank/DDBJ databases">
        <title>Profundibacter amoris BAR1 gen. nov., sp. nov., a new member of the Roseobacter clade isolated at Lokis Castle Vent Field on the Arctic Mid-Oceanic Ridge.</title>
        <authorList>
            <person name="Le Moine Bauer S."/>
            <person name="Sjoeberg A.G."/>
            <person name="L'Haridon S."/>
            <person name="Stokke R."/>
            <person name="Roalkvam I."/>
            <person name="Steen I.H."/>
            <person name="Dahle H."/>
        </authorList>
    </citation>
    <scope>NUCLEOTIDE SEQUENCE [LARGE SCALE GENOMIC DNA]</scope>
    <source>
        <strain evidence="2 3">BAR1</strain>
    </source>
</reference>
<evidence type="ECO:0000313" key="2">
    <source>
        <dbReference type="EMBL" id="AXX97453.1"/>
    </source>
</evidence>
<keyword evidence="3" id="KW-1185">Reference proteome</keyword>
<accession>A0A347UF25</accession>
<sequence length="140" mass="15151">MPNFEYKVVPAPKKGLKGKGIKGAEEKFANALATVMNELGADGWEYQRSDTLPSEERSGLRGKTTVFHNVLVFRRKIATKAETSTATRNPVTPRPVRKAPEQHAPLLDSALAKESRTAPAVGPATEATEVRDPRVGSDGQ</sequence>
<dbReference type="Proteomes" id="UP000261704">
    <property type="component" value="Chromosome"/>
</dbReference>
<dbReference type="RefSeq" id="WP_118942110.1">
    <property type="nucleotide sequence ID" value="NZ_CP032125.1"/>
</dbReference>
<dbReference type="AlphaFoldDB" id="A0A347UF25"/>
<dbReference type="EMBL" id="CP032125">
    <property type="protein sequence ID" value="AXX97453.1"/>
    <property type="molecule type" value="Genomic_DNA"/>
</dbReference>
<gene>
    <name evidence="2" type="ORF">BAR1_05585</name>
</gene>
<dbReference type="OrthoDB" id="7658888at2"/>
<organism evidence="2 3">
    <name type="scientific">Profundibacter amoris</name>
    <dbReference type="NCBI Taxonomy" id="2171755"/>
    <lineage>
        <taxon>Bacteria</taxon>
        <taxon>Pseudomonadati</taxon>
        <taxon>Pseudomonadota</taxon>
        <taxon>Alphaproteobacteria</taxon>
        <taxon>Rhodobacterales</taxon>
        <taxon>Paracoccaceae</taxon>
        <taxon>Profundibacter</taxon>
    </lineage>
</organism>
<feature type="compositionally biased region" description="Polar residues" evidence="1">
    <location>
        <begin position="81"/>
        <end position="90"/>
    </location>
</feature>
<name>A0A347UF25_9RHOB</name>
<protein>
    <submittedName>
        <fullName evidence="2">DUF4177 domain-containing protein</fullName>
    </submittedName>
</protein>
<feature type="compositionally biased region" description="Basic and acidic residues" evidence="1">
    <location>
        <begin position="128"/>
        <end position="140"/>
    </location>
</feature>
<proteinExistence type="predicted"/>
<evidence type="ECO:0000256" key="1">
    <source>
        <dbReference type="SAM" id="MobiDB-lite"/>
    </source>
</evidence>
<feature type="region of interest" description="Disordered" evidence="1">
    <location>
        <begin position="81"/>
        <end position="140"/>
    </location>
</feature>